<reference evidence="2" key="1">
    <citation type="submission" date="2020-08" db="EMBL/GenBank/DDBJ databases">
        <authorList>
            <person name="Cejkova D."/>
            <person name="Kubasova T."/>
            <person name="Jahodarova E."/>
            <person name="Rychlik I."/>
        </authorList>
    </citation>
    <scope>NUCLEOTIDE SEQUENCE</scope>
    <source>
        <strain evidence="2">An824</strain>
    </source>
</reference>
<dbReference type="Proteomes" id="UP000706891">
    <property type="component" value="Unassembled WGS sequence"/>
</dbReference>
<comment type="caution">
    <text evidence="2">The sequence shown here is derived from an EMBL/GenBank/DDBJ whole genome shotgun (WGS) entry which is preliminary data.</text>
</comment>
<proteinExistence type="predicted"/>
<dbReference type="AlphaFoldDB" id="A0A939B737"/>
<dbReference type="RefSeq" id="WP_205104060.1">
    <property type="nucleotide sequence ID" value="NZ_JACJJG010000020.1"/>
</dbReference>
<keyword evidence="3" id="KW-1185">Reference proteome</keyword>
<evidence type="ECO:0000313" key="2">
    <source>
        <dbReference type="EMBL" id="MBM6673376.1"/>
    </source>
</evidence>
<feature type="compositionally biased region" description="Polar residues" evidence="1">
    <location>
        <begin position="9"/>
        <end position="22"/>
    </location>
</feature>
<accession>A0A939B737</accession>
<protein>
    <submittedName>
        <fullName evidence="2">Uncharacterized protein</fullName>
    </submittedName>
</protein>
<evidence type="ECO:0000313" key="3">
    <source>
        <dbReference type="Proteomes" id="UP000706891"/>
    </source>
</evidence>
<sequence>MKKEHLFKSQFNSFPGSQNNKTTVKRRKYPVSSKTEYNSMSEVVEEYKSNYKTLMANIRDIVRSNPEDFDFQSMTDADSFIAVSIPIDMGDDYVAYVCTVVPEHKGSVFMIPIKHFRLKGGRLQNGLGYIAPESIGYESPAVFTDVFLQKMYSLADIGEGYFFFWSCRTGMFSVYGNNVRWLFEQGMAIGQKLDGFYYFDEFTDTIKFPMVELTDSVIKILEGEMWKL</sequence>
<feature type="region of interest" description="Disordered" evidence="1">
    <location>
        <begin position="1"/>
        <end position="30"/>
    </location>
</feature>
<name>A0A939B737_9BACT</name>
<gene>
    <name evidence="2" type="ORF">H6A34_05755</name>
</gene>
<evidence type="ECO:0000256" key="1">
    <source>
        <dbReference type="SAM" id="MobiDB-lite"/>
    </source>
</evidence>
<organism evidence="2 3">
    <name type="scientific">Marseilla massiliensis</name>
    <dbReference type="NCBI Taxonomy" id="1841864"/>
    <lineage>
        <taxon>Bacteria</taxon>
        <taxon>Pseudomonadati</taxon>
        <taxon>Bacteroidota</taxon>
        <taxon>Bacteroidia</taxon>
        <taxon>Bacteroidales</taxon>
        <taxon>Prevotellaceae</taxon>
        <taxon>Marseilla</taxon>
    </lineage>
</organism>
<reference evidence="2" key="2">
    <citation type="journal article" date="2021" name="Sci. Rep.">
        <title>The distribution of antibiotic resistance genes in chicken gut microbiota commensals.</title>
        <authorList>
            <person name="Juricova H."/>
            <person name="Matiasovicova J."/>
            <person name="Kubasova T."/>
            <person name="Cejkova D."/>
            <person name="Rychlik I."/>
        </authorList>
    </citation>
    <scope>NUCLEOTIDE SEQUENCE</scope>
    <source>
        <strain evidence="2">An824</strain>
    </source>
</reference>
<dbReference type="EMBL" id="JACJJG010000020">
    <property type="protein sequence ID" value="MBM6673376.1"/>
    <property type="molecule type" value="Genomic_DNA"/>
</dbReference>